<sequence length="178" mass="20488">MKIKNREKAYDGYFKIYKLTVEQHGHTFVREQFDRGDAVAALVFDTEQGKYILTRQQRIGPESELVEVVAGMVDEGEEPETSIKREIEEEIGYHVNHLEHLHTFYSSPGGCTERVFLYYAEVSEQHADGGGKKDEHEHIEVVALTPQELDKLVTPDAKTIIAQQWVRLHRKKKSEGIH</sequence>
<dbReference type="Proteomes" id="UP001597374">
    <property type="component" value="Unassembled WGS sequence"/>
</dbReference>
<dbReference type="RefSeq" id="WP_250429042.1">
    <property type="nucleotide sequence ID" value="NZ_JALPRR010000002.1"/>
</dbReference>
<evidence type="ECO:0000256" key="3">
    <source>
        <dbReference type="ARBA" id="ARBA00007275"/>
    </source>
</evidence>
<dbReference type="Gene3D" id="3.90.79.10">
    <property type="entry name" value="Nucleoside Triphosphate Pyrophosphohydrolase"/>
    <property type="match status" value="1"/>
</dbReference>
<evidence type="ECO:0000256" key="5">
    <source>
        <dbReference type="ARBA" id="ARBA00016377"/>
    </source>
</evidence>
<comment type="cofactor">
    <cofactor evidence="2">
        <name>Mg(2+)</name>
        <dbReference type="ChEBI" id="CHEBI:18420"/>
    </cofactor>
</comment>
<keyword evidence="11" id="KW-1185">Reference proteome</keyword>
<name>A0ABW5CU03_9BACT</name>
<evidence type="ECO:0000256" key="8">
    <source>
        <dbReference type="ARBA" id="ARBA00032272"/>
    </source>
</evidence>
<evidence type="ECO:0000256" key="4">
    <source>
        <dbReference type="ARBA" id="ARBA00011738"/>
    </source>
</evidence>
<dbReference type="NCBIfam" id="TIGR00052">
    <property type="entry name" value="nudix-type nucleoside diphosphatase, YffH/AdpP family"/>
    <property type="match status" value="1"/>
</dbReference>
<evidence type="ECO:0000256" key="1">
    <source>
        <dbReference type="ARBA" id="ARBA00000847"/>
    </source>
</evidence>
<dbReference type="Pfam" id="PF00293">
    <property type="entry name" value="NUDIX"/>
    <property type="match status" value="1"/>
</dbReference>
<evidence type="ECO:0000256" key="6">
    <source>
        <dbReference type="ARBA" id="ARBA00022801"/>
    </source>
</evidence>
<keyword evidence="6" id="KW-0378">Hydrolase</keyword>
<dbReference type="InterPro" id="IPR015797">
    <property type="entry name" value="NUDIX_hydrolase-like_dom_sf"/>
</dbReference>
<dbReference type="InterPro" id="IPR004385">
    <property type="entry name" value="NDP_pyrophosphatase"/>
</dbReference>
<evidence type="ECO:0000313" key="11">
    <source>
        <dbReference type="Proteomes" id="UP001597374"/>
    </source>
</evidence>
<dbReference type="PANTHER" id="PTHR11839:SF18">
    <property type="entry name" value="NUDIX HYDROLASE DOMAIN-CONTAINING PROTEIN"/>
    <property type="match status" value="1"/>
</dbReference>
<evidence type="ECO:0000256" key="7">
    <source>
        <dbReference type="ARBA" id="ARBA00032162"/>
    </source>
</evidence>
<comment type="caution">
    <text evidence="10">The sequence shown here is derived from an EMBL/GenBank/DDBJ whole genome shotgun (WGS) entry which is preliminary data.</text>
</comment>
<evidence type="ECO:0000256" key="2">
    <source>
        <dbReference type="ARBA" id="ARBA00001946"/>
    </source>
</evidence>
<gene>
    <name evidence="10" type="ORF">ACFSKP_04475</name>
</gene>
<dbReference type="PANTHER" id="PTHR11839">
    <property type="entry name" value="UDP/ADP-SUGAR PYROPHOSPHATASE"/>
    <property type="match status" value="1"/>
</dbReference>
<dbReference type="PROSITE" id="PS51462">
    <property type="entry name" value="NUDIX"/>
    <property type="match status" value="1"/>
</dbReference>
<evidence type="ECO:0000313" key="10">
    <source>
        <dbReference type="EMBL" id="MFD2245498.1"/>
    </source>
</evidence>
<comment type="catalytic activity">
    <reaction evidence="1">
        <text>GDP-alpha-D-mannose + H2O = alpha-D-mannose 1-phosphate + GMP + 2 H(+)</text>
        <dbReference type="Rhea" id="RHEA:27978"/>
        <dbReference type="ChEBI" id="CHEBI:15377"/>
        <dbReference type="ChEBI" id="CHEBI:15378"/>
        <dbReference type="ChEBI" id="CHEBI:57527"/>
        <dbReference type="ChEBI" id="CHEBI:58115"/>
        <dbReference type="ChEBI" id="CHEBI:58409"/>
    </reaction>
</comment>
<proteinExistence type="inferred from homology"/>
<organism evidence="10 11">
    <name type="scientific">Pontibacter ruber</name>
    <dbReference type="NCBI Taxonomy" id="1343895"/>
    <lineage>
        <taxon>Bacteria</taxon>
        <taxon>Pseudomonadati</taxon>
        <taxon>Bacteroidota</taxon>
        <taxon>Cytophagia</taxon>
        <taxon>Cytophagales</taxon>
        <taxon>Hymenobacteraceae</taxon>
        <taxon>Pontibacter</taxon>
    </lineage>
</organism>
<dbReference type="EMBL" id="JBHUIM010000001">
    <property type="protein sequence ID" value="MFD2245498.1"/>
    <property type="molecule type" value="Genomic_DNA"/>
</dbReference>
<comment type="subunit">
    <text evidence="4">Homodimer.</text>
</comment>
<evidence type="ECO:0000259" key="9">
    <source>
        <dbReference type="PROSITE" id="PS51462"/>
    </source>
</evidence>
<dbReference type="SUPFAM" id="SSF55811">
    <property type="entry name" value="Nudix"/>
    <property type="match status" value="1"/>
</dbReference>
<accession>A0ABW5CU03</accession>
<feature type="domain" description="Nudix hydrolase" evidence="9">
    <location>
        <begin position="34"/>
        <end position="167"/>
    </location>
</feature>
<protein>
    <recommendedName>
        <fullName evidence="5">GDP-mannose pyrophosphatase</fullName>
    </recommendedName>
    <alternativeName>
        <fullName evidence="7">GDP-mannose hydrolase</fullName>
    </alternativeName>
    <alternativeName>
        <fullName evidence="8">GDPMK</fullName>
    </alternativeName>
</protein>
<comment type="similarity">
    <text evidence="3">Belongs to the Nudix hydrolase family. NudK subfamily.</text>
</comment>
<reference evidence="11" key="1">
    <citation type="journal article" date="2019" name="Int. J. Syst. Evol. Microbiol.">
        <title>The Global Catalogue of Microorganisms (GCM) 10K type strain sequencing project: providing services to taxonomists for standard genome sequencing and annotation.</title>
        <authorList>
            <consortium name="The Broad Institute Genomics Platform"/>
            <consortium name="The Broad Institute Genome Sequencing Center for Infectious Disease"/>
            <person name="Wu L."/>
            <person name="Ma J."/>
        </authorList>
    </citation>
    <scope>NUCLEOTIDE SEQUENCE [LARGE SCALE GENOMIC DNA]</scope>
    <source>
        <strain evidence="11">CGMCC 4.1782</strain>
    </source>
</reference>
<dbReference type="InterPro" id="IPR000086">
    <property type="entry name" value="NUDIX_hydrolase_dom"/>
</dbReference>